<accession>A0A9P6LTP7</accession>
<organism evidence="1 2">
    <name type="scientific">Modicella reniformis</name>
    <dbReference type="NCBI Taxonomy" id="1440133"/>
    <lineage>
        <taxon>Eukaryota</taxon>
        <taxon>Fungi</taxon>
        <taxon>Fungi incertae sedis</taxon>
        <taxon>Mucoromycota</taxon>
        <taxon>Mortierellomycotina</taxon>
        <taxon>Mortierellomycetes</taxon>
        <taxon>Mortierellales</taxon>
        <taxon>Mortierellaceae</taxon>
        <taxon>Modicella</taxon>
    </lineage>
</organism>
<dbReference type="Proteomes" id="UP000749646">
    <property type="component" value="Unassembled WGS sequence"/>
</dbReference>
<reference evidence="1" key="1">
    <citation type="journal article" date="2020" name="Fungal Divers.">
        <title>Resolving the Mortierellaceae phylogeny through synthesis of multi-gene phylogenetics and phylogenomics.</title>
        <authorList>
            <person name="Vandepol N."/>
            <person name="Liber J."/>
            <person name="Desiro A."/>
            <person name="Na H."/>
            <person name="Kennedy M."/>
            <person name="Barry K."/>
            <person name="Grigoriev I.V."/>
            <person name="Miller A.N."/>
            <person name="O'Donnell K."/>
            <person name="Stajich J.E."/>
            <person name="Bonito G."/>
        </authorList>
    </citation>
    <scope>NUCLEOTIDE SEQUENCE</scope>
    <source>
        <strain evidence="1">MES-2147</strain>
    </source>
</reference>
<dbReference type="InterPro" id="IPR032675">
    <property type="entry name" value="LRR_dom_sf"/>
</dbReference>
<protein>
    <recommendedName>
        <fullName evidence="3">F-box domain-containing protein</fullName>
    </recommendedName>
</protein>
<comment type="caution">
    <text evidence="1">The sequence shown here is derived from an EMBL/GenBank/DDBJ whole genome shotgun (WGS) entry which is preliminary data.</text>
</comment>
<name>A0A9P6LTP7_9FUNG</name>
<dbReference type="Gene3D" id="3.80.10.10">
    <property type="entry name" value="Ribonuclease Inhibitor"/>
    <property type="match status" value="2"/>
</dbReference>
<evidence type="ECO:0000313" key="1">
    <source>
        <dbReference type="EMBL" id="KAF9939963.1"/>
    </source>
</evidence>
<gene>
    <name evidence="1" type="ORF">BGZ65_008763</name>
</gene>
<evidence type="ECO:0000313" key="2">
    <source>
        <dbReference type="Proteomes" id="UP000749646"/>
    </source>
</evidence>
<evidence type="ECO:0008006" key="3">
    <source>
        <dbReference type="Google" id="ProtNLM"/>
    </source>
</evidence>
<sequence>MPQTTLSPVVLPEITTVIAEHLEHGCLVTCVQVCKSWYRVFAPHLYEHVRFPLTRYGKAPEKTPWEGLQKFSSQVRTISVSAPEFPSLESWGPECRHLTTLYLGPFHIIPQQSLWFSGLMALVEINPNIHTLQLVLSGNIADTILCKHKLLRNLPGLKNLLLVKDSRQRSCRWSQAAFQEIMAIGPQLDQLVYNLKWDQDKWTSEKIPKAIEWQMWTGLTSLNVYAQKNCGGVELVERCPNLKHLSLKAIETNEHACAILNVILQHCRSGYPTRLEHLEISKSLGYQETIQPVLLELFRACAASSALKSFCYGDFSMSDESLGVLMDCHGKTLEEVGLTGLSGCRPTQMHTVLSRCHNLRIFKCVIDVGMRWDCLEESSWACPNLRILHIESGKRQAFDGSGLYPNRTSMSLQREFWKNIGKLKSLRLLHLNIRSLAYKALSISYGGAKHLAGLEDLMELVIPSDKDFMGQRDKEYLLQRRPFLRINYL</sequence>
<dbReference type="OrthoDB" id="2356749at2759"/>
<dbReference type="EMBL" id="JAAAHW010009491">
    <property type="protein sequence ID" value="KAF9939963.1"/>
    <property type="molecule type" value="Genomic_DNA"/>
</dbReference>
<keyword evidence="2" id="KW-1185">Reference proteome</keyword>
<dbReference type="AlphaFoldDB" id="A0A9P6LTP7"/>
<dbReference type="SUPFAM" id="SSF52047">
    <property type="entry name" value="RNI-like"/>
    <property type="match status" value="1"/>
</dbReference>
<proteinExistence type="predicted"/>